<sequence length="89" mass="9787">MTAETTIPTRTDVQETTAWLSSSASPEAVECTRDRLAASLLIWVGRKYGHDVAKRAEAHIKHIEEPGVGMPGYTRHRAVVTVTSRLDAQ</sequence>
<dbReference type="GeneID" id="55814539"/>
<evidence type="ECO:0000313" key="1">
    <source>
        <dbReference type="EMBL" id="QGJ93535.1"/>
    </source>
</evidence>
<protein>
    <submittedName>
        <fullName evidence="1">Uncharacterized protein</fullName>
    </submittedName>
</protein>
<dbReference type="Proteomes" id="UP000427282">
    <property type="component" value="Segment"/>
</dbReference>
<dbReference type="KEGG" id="vg:55814539"/>
<name>A0A649VN80_9CAUD</name>
<keyword evidence="2" id="KW-1185">Reference proteome</keyword>
<organism evidence="1 2">
    <name type="scientific">Arthrobacter phage Mufasa8</name>
    <dbReference type="NCBI Taxonomy" id="2656526"/>
    <lineage>
        <taxon>Viruses</taxon>
        <taxon>Duplodnaviria</taxon>
        <taxon>Heunggongvirae</taxon>
        <taxon>Uroviricota</taxon>
        <taxon>Caudoviricetes</taxon>
        <taxon>Mufasoctovirus</taxon>
        <taxon>Mufasoctovirus mufasa8</taxon>
    </lineage>
</organism>
<evidence type="ECO:0000313" key="2">
    <source>
        <dbReference type="Proteomes" id="UP000427282"/>
    </source>
</evidence>
<dbReference type="RefSeq" id="YP_009885167.1">
    <property type="nucleotide sequence ID" value="NC_049478.1"/>
</dbReference>
<reference evidence="1 2" key="1">
    <citation type="submission" date="2019-10" db="EMBL/GenBank/DDBJ databases">
        <authorList>
            <person name="Garlena R.A."/>
            <person name="Russell D.A."/>
            <person name="Pope W.H."/>
            <person name="Jacobs-Sera D."/>
            <person name="Hatfull G.F."/>
        </authorList>
    </citation>
    <scope>NUCLEOTIDE SEQUENCE [LARGE SCALE GENOMIC DNA]</scope>
</reference>
<gene>
    <name evidence="1" type="primary">87</name>
    <name evidence="1" type="ORF">SEA_MUFASA8_87</name>
</gene>
<accession>A0A649VN80</accession>
<proteinExistence type="predicted"/>
<dbReference type="EMBL" id="MN586027">
    <property type="protein sequence ID" value="QGJ93535.1"/>
    <property type="molecule type" value="Genomic_DNA"/>
</dbReference>